<evidence type="ECO:0000256" key="2">
    <source>
        <dbReference type="SAM" id="SignalP"/>
    </source>
</evidence>
<dbReference type="AlphaFoldDB" id="A0A0G0Q8S9"/>
<feature type="transmembrane region" description="Helical" evidence="1">
    <location>
        <begin position="235"/>
        <end position="255"/>
    </location>
</feature>
<dbReference type="InterPro" id="IPR012507">
    <property type="entry name" value="YibE_F"/>
</dbReference>
<keyword evidence="2" id="KW-0732">Signal</keyword>
<feature type="transmembrane region" description="Helical" evidence="1">
    <location>
        <begin position="195"/>
        <end position="215"/>
    </location>
</feature>
<dbReference type="EMBL" id="LBXO01000004">
    <property type="protein sequence ID" value="KKR33721.1"/>
    <property type="molecule type" value="Genomic_DNA"/>
</dbReference>
<evidence type="ECO:0000313" key="3">
    <source>
        <dbReference type="EMBL" id="KKR33721.1"/>
    </source>
</evidence>
<dbReference type="Pfam" id="PF07907">
    <property type="entry name" value="YibE_F"/>
    <property type="match status" value="1"/>
</dbReference>
<keyword evidence="1" id="KW-1133">Transmembrane helix</keyword>
<feature type="transmembrane region" description="Helical" evidence="1">
    <location>
        <begin position="117"/>
        <end position="135"/>
    </location>
</feature>
<comment type="caution">
    <text evidence="3">The sequence shown here is derived from an EMBL/GenBank/DDBJ whole genome shotgun (WGS) entry which is preliminary data.</text>
</comment>
<protein>
    <submittedName>
        <fullName evidence="3">YibE/F-like protein</fullName>
    </submittedName>
</protein>
<accession>A0A0G0Q8S9</accession>
<dbReference type="PANTHER" id="PTHR41771:SF1">
    <property type="entry name" value="MEMBRANE PROTEIN"/>
    <property type="match status" value="1"/>
</dbReference>
<keyword evidence="1" id="KW-0472">Membrane</keyword>
<proteinExistence type="predicted"/>
<feature type="transmembrane region" description="Helical" evidence="1">
    <location>
        <begin position="293"/>
        <end position="316"/>
    </location>
</feature>
<feature type="signal peptide" evidence="2">
    <location>
        <begin position="1"/>
        <end position="21"/>
    </location>
</feature>
<evidence type="ECO:0000256" key="1">
    <source>
        <dbReference type="SAM" id="Phobius"/>
    </source>
</evidence>
<dbReference type="PANTHER" id="PTHR41771">
    <property type="entry name" value="MEMBRANE PROTEIN-RELATED"/>
    <property type="match status" value="1"/>
</dbReference>
<keyword evidence="1" id="KW-0812">Transmembrane</keyword>
<sequence length="363" mass="39589">MKKIIFTIIGLMLLLPIGISAQGQTAADRIFKAEVTEIVREIDNVLPDGSTSRQQDLKLKGLEGEFKDKTVDFKGISNVDVIKKNLYKVGEKVLVLASVDDAGNYTFYVTDHVRTNTLLLLVGLFVAIIFIVGGWKGLRSIISLALTFVVIMKYIVPQILQGSDPVIVTIIGSLLILLCVIYLTEGFNIRSHLGITSIFISLIITITLSWLFVAAAKLSGISSEETSFLVGVSKYAINFKGLLLAGIIIGALGVLDDVVVSQIATVEEINKTDPYLDRWELYKRGFKVGVSHISSMTNTLFLAYAGASLSLLILFSSGQSGTTGWGQAATEIVRTLAGSIGLILAVPISTFIATWWWKRRRKV</sequence>
<reference evidence="3 4" key="1">
    <citation type="journal article" date="2015" name="Nature">
        <title>rRNA introns, odd ribosomes, and small enigmatic genomes across a large radiation of phyla.</title>
        <authorList>
            <person name="Brown C.T."/>
            <person name="Hug L.A."/>
            <person name="Thomas B.C."/>
            <person name="Sharon I."/>
            <person name="Castelle C.J."/>
            <person name="Singh A."/>
            <person name="Wilkins M.J."/>
            <person name="Williams K.H."/>
            <person name="Banfield J.F."/>
        </authorList>
    </citation>
    <scope>NUCLEOTIDE SEQUENCE [LARGE SCALE GENOMIC DNA]</scope>
</reference>
<feature type="transmembrane region" description="Helical" evidence="1">
    <location>
        <begin position="166"/>
        <end position="183"/>
    </location>
</feature>
<evidence type="ECO:0000313" key="4">
    <source>
        <dbReference type="Proteomes" id="UP000034137"/>
    </source>
</evidence>
<name>A0A0G0Q8S9_9BACT</name>
<feature type="transmembrane region" description="Helical" evidence="1">
    <location>
        <begin position="142"/>
        <end position="160"/>
    </location>
</feature>
<feature type="chain" id="PRO_5002534129" evidence="2">
    <location>
        <begin position="22"/>
        <end position="363"/>
    </location>
</feature>
<feature type="transmembrane region" description="Helical" evidence="1">
    <location>
        <begin position="336"/>
        <end position="357"/>
    </location>
</feature>
<gene>
    <name evidence="3" type="ORF">UT64_C0004G0028</name>
</gene>
<organism evidence="3 4">
    <name type="scientific">Candidatus Falkowbacteria bacterium GW2011_GWF2_39_8</name>
    <dbReference type="NCBI Taxonomy" id="1618642"/>
    <lineage>
        <taxon>Bacteria</taxon>
        <taxon>Candidatus Falkowiibacteriota</taxon>
    </lineage>
</organism>
<dbReference type="Proteomes" id="UP000034137">
    <property type="component" value="Unassembled WGS sequence"/>
</dbReference>